<comment type="caution">
    <text evidence="1">The sequence shown here is derived from an EMBL/GenBank/DDBJ whole genome shotgun (WGS) entry which is preliminary data.</text>
</comment>
<protein>
    <submittedName>
        <fullName evidence="1">Alpha-ketoglutarate-dependent -dichlorophenoxyacetate</fullName>
    </submittedName>
</protein>
<dbReference type="EMBL" id="VUJX02000006">
    <property type="protein sequence ID" value="KAL0934961.1"/>
    <property type="molecule type" value="Genomic_DNA"/>
</dbReference>
<accession>A0ACC3YSW1</accession>
<name>A0ACC3YSW1_COLTU</name>
<dbReference type="Proteomes" id="UP000805649">
    <property type="component" value="Unassembled WGS sequence"/>
</dbReference>
<evidence type="ECO:0000313" key="2">
    <source>
        <dbReference type="Proteomes" id="UP000805649"/>
    </source>
</evidence>
<sequence>MRGLRGHKNKLVNRLKVRELHPSFGAEISGVDVSKPVADDVFDQILELSANYGVLVFRATDLDDSSHVKLARRFGPIFSMSQVLAGKKSRLGTYELADLSNVDPETGKPVTTGGPNAQIAKVSSFLHADLAYNQQRASWSLLRAYEIPPPGYGGDTIFADTRAAFQDLDEIESGLKERLLSKNYVGVHSWHHALKTSNPDMYQDLDPFDYPMAKHQLIELHQPSNRVNLYIGLYMHHIECAPEEEDEMAGLQHKLMQHAAKAKYQLNVEWKNPGDLIIWDNRTVMHRAGPGSYAGKFKRDLRRATVLDV</sequence>
<reference evidence="1 2" key="1">
    <citation type="journal article" date="2020" name="Phytopathology">
        <title>Genome Sequence Resources of Colletotrichum truncatum, C. plurivorum, C. musicola, and C. sojae: Four Species Pathogenic to Soybean (Glycine max).</title>
        <authorList>
            <person name="Rogerio F."/>
            <person name="Boufleur T.R."/>
            <person name="Ciampi-Guillardi M."/>
            <person name="Sukno S.A."/>
            <person name="Thon M.R."/>
            <person name="Massola Junior N.S."/>
            <person name="Baroncelli R."/>
        </authorList>
    </citation>
    <scope>NUCLEOTIDE SEQUENCE [LARGE SCALE GENOMIC DNA]</scope>
    <source>
        <strain evidence="1 2">CMES1059</strain>
    </source>
</reference>
<gene>
    <name evidence="1" type="ORF">CTRU02_209552</name>
</gene>
<organism evidence="1 2">
    <name type="scientific">Colletotrichum truncatum</name>
    <name type="common">Anthracnose fungus</name>
    <name type="synonym">Colletotrichum capsici</name>
    <dbReference type="NCBI Taxonomy" id="5467"/>
    <lineage>
        <taxon>Eukaryota</taxon>
        <taxon>Fungi</taxon>
        <taxon>Dikarya</taxon>
        <taxon>Ascomycota</taxon>
        <taxon>Pezizomycotina</taxon>
        <taxon>Sordariomycetes</taxon>
        <taxon>Hypocreomycetidae</taxon>
        <taxon>Glomerellales</taxon>
        <taxon>Glomerellaceae</taxon>
        <taxon>Colletotrichum</taxon>
        <taxon>Colletotrichum truncatum species complex</taxon>
    </lineage>
</organism>
<proteinExistence type="predicted"/>
<keyword evidence="2" id="KW-1185">Reference proteome</keyword>
<evidence type="ECO:0000313" key="1">
    <source>
        <dbReference type="EMBL" id="KAL0934961.1"/>
    </source>
</evidence>